<organism evidence="1 2">
    <name type="scientific">Prevotella aff. ruminicola Tc2-24</name>
    <dbReference type="NCBI Taxonomy" id="81582"/>
    <lineage>
        <taxon>Bacteria</taxon>
        <taxon>Pseudomonadati</taxon>
        <taxon>Bacteroidota</taxon>
        <taxon>Bacteroidia</taxon>
        <taxon>Bacteroidales</taxon>
        <taxon>Prevotellaceae</taxon>
        <taxon>Prevotella</taxon>
    </lineage>
</organism>
<dbReference type="EMBL" id="FOIQ01000002">
    <property type="protein sequence ID" value="SEV99468.1"/>
    <property type="molecule type" value="Genomic_DNA"/>
</dbReference>
<dbReference type="AlphaFoldDB" id="A0A1I0NDH1"/>
<protein>
    <submittedName>
        <fullName evidence="1">Uncharacterized protein</fullName>
    </submittedName>
</protein>
<proteinExistence type="predicted"/>
<reference evidence="1 2" key="1">
    <citation type="submission" date="2016-10" db="EMBL/GenBank/DDBJ databases">
        <authorList>
            <person name="de Groot N.N."/>
        </authorList>
    </citation>
    <scope>NUCLEOTIDE SEQUENCE [LARGE SCALE GENOMIC DNA]</scope>
    <source>
        <strain evidence="1 2">TC2-24</strain>
    </source>
</reference>
<evidence type="ECO:0000313" key="2">
    <source>
        <dbReference type="Proteomes" id="UP000199373"/>
    </source>
</evidence>
<gene>
    <name evidence="1" type="ORF">SAMN04487850_1165</name>
</gene>
<sequence length="95" mass="11382">MKRLTEGRYVEGSLHRDQQTGRLRFRAYNRSPRRKGKDRLVCQLEHGWMKESSQRIRFYSSVRKSLGWRLIDLAMHRELKHAMGVLEVENLLDNV</sequence>
<keyword evidence="2" id="KW-1185">Reference proteome</keyword>
<accession>A0A1I0NDH1</accession>
<evidence type="ECO:0000313" key="1">
    <source>
        <dbReference type="EMBL" id="SEV99468.1"/>
    </source>
</evidence>
<dbReference type="Proteomes" id="UP000199373">
    <property type="component" value="Unassembled WGS sequence"/>
</dbReference>
<name>A0A1I0NDH1_9BACT</name>